<sequence length="127" mass="15164">FCPSRMLCKINENKSVSVNYIKDHNHTCQFKDTEHQHIPPSVKDKIEKWLDLGASVDHIHKDLREGRDARENRKNNNNILKKHAITKRHIREIARKMKLNHREDRKDAESIFYNVQNLQMEPYDPVL</sequence>
<evidence type="ECO:0000313" key="1">
    <source>
        <dbReference type="EMBL" id="CAL4066975.1"/>
    </source>
</evidence>
<dbReference type="Proteomes" id="UP001497623">
    <property type="component" value="Unassembled WGS sequence"/>
</dbReference>
<evidence type="ECO:0000313" key="2">
    <source>
        <dbReference type="Proteomes" id="UP001497623"/>
    </source>
</evidence>
<feature type="non-terminal residue" evidence="1">
    <location>
        <position position="1"/>
    </location>
</feature>
<protein>
    <submittedName>
        <fullName evidence="1">Uncharacterized protein</fullName>
    </submittedName>
</protein>
<dbReference type="AlphaFoldDB" id="A0AAV2Q028"/>
<name>A0AAV2Q028_MEGNR</name>
<accession>A0AAV2Q028</accession>
<keyword evidence="2" id="KW-1185">Reference proteome</keyword>
<feature type="non-terminal residue" evidence="1">
    <location>
        <position position="127"/>
    </location>
</feature>
<reference evidence="1 2" key="1">
    <citation type="submission" date="2024-05" db="EMBL/GenBank/DDBJ databases">
        <authorList>
            <person name="Wallberg A."/>
        </authorList>
    </citation>
    <scope>NUCLEOTIDE SEQUENCE [LARGE SCALE GENOMIC DNA]</scope>
</reference>
<proteinExistence type="predicted"/>
<dbReference type="EMBL" id="CAXKWB010002435">
    <property type="protein sequence ID" value="CAL4066975.1"/>
    <property type="molecule type" value="Genomic_DNA"/>
</dbReference>
<comment type="caution">
    <text evidence="1">The sequence shown here is derived from an EMBL/GenBank/DDBJ whole genome shotgun (WGS) entry which is preliminary data.</text>
</comment>
<gene>
    <name evidence="1" type="ORF">MNOR_LOCUS6061</name>
</gene>
<organism evidence="1 2">
    <name type="scientific">Meganyctiphanes norvegica</name>
    <name type="common">Northern krill</name>
    <name type="synonym">Thysanopoda norvegica</name>
    <dbReference type="NCBI Taxonomy" id="48144"/>
    <lineage>
        <taxon>Eukaryota</taxon>
        <taxon>Metazoa</taxon>
        <taxon>Ecdysozoa</taxon>
        <taxon>Arthropoda</taxon>
        <taxon>Crustacea</taxon>
        <taxon>Multicrustacea</taxon>
        <taxon>Malacostraca</taxon>
        <taxon>Eumalacostraca</taxon>
        <taxon>Eucarida</taxon>
        <taxon>Euphausiacea</taxon>
        <taxon>Euphausiidae</taxon>
        <taxon>Meganyctiphanes</taxon>
    </lineage>
</organism>